<evidence type="ECO:0000256" key="4">
    <source>
        <dbReference type="ARBA" id="ARBA00023242"/>
    </source>
</evidence>
<evidence type="ECO:0000256" key="3">
    <source>
        <dbReference type="ARBA" id="ARBA00023163"/>
    </source>
</evidence>
<keyword evidence="3" id="KW-0804">Transcription</keyword>
<keyword evidence="1" id="KW-0805">Transcription regulation</keyword>
<dbReference type="PANTHER" id="PTHR31719:SF130">
    <property type="entry name" value="NAC DOMAIN-CONTAINING PROTEIN 18"/>
    <property type="match status" value="1"/>
</dbReference>
<dbReference type="EMBL" id="JBDFQZ010000013">
    <property type="protein sequence ID" value="KAK9669872.1"/>
    <property type="molecule type" value="Genomic_DNA"/>
</dbReference>
<dbReference type="Proteomes" id="UP001443914">
    <property type="component" value="Unassembled WGS sequence"/>
</dbReference>
<dbReference type="PANTHER" id="PTHR31719">
    <property type="entry name" value="NAC TRANSCRIPTION FACTOR 56"/>
    <property type="match status" value="1"/>
</dbReference>
<dbReference type="InterPro" id="IPR003441">
    <property type="entry name" value="NAC-dom"/>
</dbReference>
<dbReference type="Pfam" id="PF02365">
    <property type="entry name" value="NAM"/>
    <property type="match status" value="1"/>
</dbReference>
<dbReference type="GO" id="GO:0003677">
    <property type="term" value="F:DNA binding"/>
    <property type="evidence" value="ECO:0007669"/>
    <property type="project" value="UniProtKB-KW"/>
</dbReference>
<dbReference type="PROSITE" id="PS51005">
    <property type="entry name" value="NAC"/>
    <property type="match status" value="1"/>
</dbReference>
<evidence type="ECO:0000259" key="5">
    <source>
        <dbReference type="PROSITE" id="PS51005"/>
    </source>
</evidence>
<sequence length="210" mass="24419">MKLPIGFRFRPTDEELLVHYLKRRVMSLPLPASVIPSIHIFNFDPFSLSGDLKEKRYYFCKRQGEFGNKFTKVIPTSSGFWKFSSKCKHILSSGDKNDVVGTRKTWRFYQVSSQPHRHCSKTRWLMHEFQLADSTQNETHDAGNWVVCRIFQRKMKHKNHGMVVPKCKCCDNEKVECNMGNDRQSSFDFKVETNFDLGPPQPSSPCSTTD</sequence>
<protein>
    <recommendedName>
        <fullName evidence="5">NAC domain-containing protein</fullName>
    </recommendedName>
</protein>
<dbReference type="AlphaFoldDB" id="A0AAW1H1J2"/>
<organism evidence="6 7">
    <name type="scientific">Saponaria officinalis</name>
    <name type="common">Common soapwort</name>
    <name type="synonym">Lychnis saponaria</name>
    <dbReference type="NCBI Taxonomy" id="3572"/>
    <lineage>
        <taxon>Eukaryota</taxon>
        <taxon>Viridiplantae</taxon>
        <taxon>Streptophyta</taxon>
        <taxon>Embryophyta</taxon>
        <taxon>Tracheophyta</taxon>
        <taxon>Spermatophyta</taxon>
        <taxon>Magnoliopsida</taxon>
        <taxon>eudicotyledons</taxon>
        <taxon>Gunneridae</taxon>
        <taxon>Pentapetalae</taxon>
        <taxon>Caryophyllales</taxon>
        <taxon>Caryophyllaceae</taxon>
        <taxon>Caryophylleae</taxon>
        <taxon>Saponaria</taxon>
    </lineage>
</organism>
<dbReference type="SUPFAM" id="SSF101941">
    <property type="entry name" value="NAC domain"/>
    <property type="match status" value="1"/>
</dbReference>
<name>A0AAW1H1J2_SAPOF</name>
<evidence type="ECO:0000313" key="7">
    <source>
        <dbReference type="Proteomes" id="UP001443914"/>
    </source>
</evidence>
<dbReference type="InterPro" id="IPR036093">
    <property type="entry name" value="NAC_dom_sf"/>
</dbReference>
<evidence type="ECO:0000313" key="6">
    <source>
        <dbReference type="EMBL" id="KAK9669872.1"/>
    </source>
</evidence>
<feature type="domain" description="NAC" evidence="5">
    <location>
        <begin position="3"/>
        <end position="153"/>
    </location>
</feature>
<dbReference type="Gene3D" id="2.170.150.80">
    <property type="entry name" value="NAC domain"/>
    <property type="match status" value="1"/>
</dbReference>
<evidence type="ECO:0000256" key="2">
    <source>
        <dbReference type="ARBA" id="ARBA00023125"/>
    </source>
</evidence>
<reference evidence="6" key="1">
    <citation type="submission" date="2024-03" db="EMBL/GenBank/DDBJ databases">
        <title>WGS assembly of Saponaria officinalis var. Norfolk2.</title>
        <authorList>
            <person name="Jenkins J."/>
            <person name="Shu S."/>
            <person name="Grimwood J."/>
            <person name="Barry K."/>
            <person name="Goodstein D."/>
            <person name="Schmutz J."/>
            <person name="Leebens-Mack J."/>
            <person name="Osbourn A."/>
        </authorList>
    </citation>
    <scope>NUCLEOTIDE SEQUENCE [LARGE SCALE GENOMIC DNA]</scope>
    <source>
        <strain evidence="6">JIC</strain>
    </source>
</reference>
<comment type="caution">
    <text evidence="6">The sequence shown here is derived from an EMBL/GenBank/DDBJ whole genome shotgun (WGS) entry which is preliminary data.</text>
</comment>
<keyword evidence="4" id="KW-0539">Nucleus</keyword>
<accession>A0AAW1H1J2</accession>
<evidence type="ECO:0000256" key="1">
    <source>
        <dbReference type="ARBA" id="ARBA00023015"/>
    </source>
</evidence>
<proteinExistence type="predicted"/>
<keyword evidence="7" id="KW-1185">Reference proteome</keyword>
<keyword evidence="2" id="KW-0238">DNA-binding</keyword>
<gene>
    <name evidence="6" type="ORF">RND81_13G160200</name>
</gene>
<dbReference type="GO" id="GO:0006355">
    <property type="term" value="P:regulation of DNA-templated transcription"/>
    <property type="evidence" value="ECO:0007669"/>
    <property type="project" value="InterPro"/>
</dbReference>